<dbReference type="EMBL" id="CP093344">
    <property type="protein sequence ID" value="WOG86458.1"/>
    <property type="molecule type" value="Genomic_DNA"/>
</dbReference>
<accession>A0A161WZS2</accession>
<organism evidence="1 2">
    <name type="scientific">Daucus carota subsp. sativus</name>
    <name type="common">Carrot</name>
    <dbReference type="NCBI Taxonomy" id="79200"/>
    <lineage>
        <taxon>Eukaryota</taxon>
        <taxon>Viridiplantae</taxon>
        <taxon>Streptophyta</taxon>
        <taxon>Embryophyta</taxon>
        <taxon>Tracheophyta</taxon>
        <taxon>Spermatophyta</taxon>
        <taxon>Magnoliopsida</taxon>
        <taxon>eudicotyledons</taxon>
        <taxon>Gunneridae</taxon>
        <taxon>Pentapetalae</taxon>
        <taxon>asterids</taxon>
        <taxon>campanulids</taxon>
        <taxon>Apiales</taxon>
        <taxon>Apiaceae</taxon>
        <taxon>Apioideae</taxon>
        <taxon>Scandiceae</taxon>
        <taxon>Daucinae</taxon>
        <taxon>Daucus</taxon>
        <taxon>Daucus sect. Daucus</taxon>
    </lineage>
</organism>
<name>A0A161WZS2_DAUCS</name>
<dbReference type="Proteomes" id="UP000077755">
    <property type="component" value="Chromosome 2"/>
</dbReference>
<keyword evidence="2" id="KW-1185">Reference proteome</keyword>
<reference evidence="1" key="2">
    <citation type="submission" date="2022-03" db="EMBL/GenBank/DDBJ databases">
        <title>Draft title - Genomic analysis of global carrot germplasm unveils the trajectory of domestication and the origin of high carotenoid orange carrot.</title>
        <authorList>
            <person name="Iorizzo M."/>
            <person name="Ellison S."/>
            <person name="Senalik D."/>
            <person name="Macko-Podgorni A."/>
            <person name="Grzebelus D."/>
            <person name="Bostan H."/>
            <person name="Rolling W."/>
            <person name="Curaba J."/>
            <person name="Simon P."/>
        </authorList>
    </citation>
    <scope>NUCLEOTIDE SEQUENCE</scope>
    <source>
        <tissue evidence="1">Leaf</tissue>
    </source>
</reference>
<proteinExistence type="predicted"/>
<dbReference type="AlphaFoldDB" id="A0A161WZS2"/>
<sequence length="73" mass="8301">MCLYRGFNHRAKQLISIFSHSNSCVLDYICIYVYLYMWIVMLFVGLSWLLMMEVLVAVAGGAIMAETGVETTL</sequence>
<evidence type="ECO:0000313" key="1">
    <source>
        <dbReference type="EMBL" id="WOG86458.1"/>
    </source>
</evidence>
<protein>
    <submittedName>
        <fullName evidence="1">Uncharacterized protein</fullName>
    </submittedName>
</protein>
<reference evidence="1" key="1">
    <citation type="journal article" date="2016" name="Nat. Genet.">
        <title>A high-quality carrot genome assembly provides new insights into carotenoid accumulation and asterid genome evolution.</title>
        <authorList>
            <person name="Iorizzo M."/>
            <person name="Ellison S."/>
            <person name="Senalik D."/>
            <person name="Zeng P."/>
            <person name="Satapoomin P."/>
            <person name="Huang J."/>
            <person name="Bowman M."/>
            <person name="Iovene M."/>
            <person name="Sanseverino W."/>
            <person name="Cavagnaro P."/>
            <person name="Yildiz M."/>
            <person name="Macko-Podgorni A."/>
            <person name="Moranska E."/>
            <person name="Grzebelus E."/>
            <person name="Grzebelus D."/>
            <person name="Ashrafi H."/>
            <person name="Zheng Z."/>
            <person name="Cheng S."/>
            <person name="Spooner D."/>
            <person name="Van Deynze A."/>
            <person name="Simon P."/>
        </authorList>
    </citation>
    <scope>NUCLEOTIDE SEQUENCE</scope>
    <source>
        <tissue evidence="1">Leaf</tissue>
    </source>
</reference>
<gene>
    <name evidence="1" type="ORF">DCAR_0205664</name>
</gene>
<dbReference type="Gramene" id="KZN04245">
    <property type="protein sequence ID" value="KZN04245"/>
    <property type="gene ID" value="DCAR_005113"/>
</dbReference>
<evidence type="ECO:0000313" key="2">
    <source>
        <dbReference type="Proteomes" id="UP000077755"/>
    </source>
</evidence>